<feature type="coiled-coil region" evidence="6">
    <location>
        <begin position="143"/>
        <end position="170"/>
    </location>
</feature>
<evidence type="ECO:0000256" key="2">
    <source>
        <dbReference type="ARBA" id="ARBA00022603"/>
    </source>
</evidence>
<evidence type="ECO:0000259" key="7">
    <source>
        <dbReference type="Pfam" id="PF05175"/>
    </source>
</evidence>
<reference evidence="9 10" key="1">
    <citation type="submission" date="2013-08" db="EMBL/GenBank/DDBJ databases">
        <authorList>
            <person name="Weinstock G."/>
            <person name="Sodergren E."/>
            <person name="Wylie T."/>
            <person name="Fulton L."/>
            <person name="Fulton R."/>
            <person name="Fronick C."/>
            <person name="O'Laughlin M."/>
            <person name="Godfrey J."/>
            <person name="Miner T."/>
            <person name="Herter B."/>
            <person name="Appelbaum E."/>
            <person name="Cordes M."/>
            <person name="Lek S."/>
            <person name="Wollam A."/>
            <person name="Pepin K.H."/>
            <person name="Palsikar V.B."/>
            <person name="Mitreva M."/>
            <person name="Wilson R.K."/>
        </authorList>
    </citation>
    <scope>NUCLEOTIDE SEQUENCE [LARGE SCALE GENOMIC DNA]</scope>
    <source>
        <strain evidence="9 10">ATCC 15930</strain>
    </source>
</reference>
<dbReference type="GO" id="GO:0032259">
    <property type="term" value="P:methylation"/>
    <property type="evidence" value="ECO:0007669"/>
    <property type="project" value="UniProtKB-KW"/>
</dbReference>
<dbReference type="PROSITE" id="PS00092">
    <property type="entry name" value="N6_MTASE"/>
    <property type="match status" value="1"/>
</dbReference>
<dbReference type="PANTHER" id="PTHR18895:SF74">
    <property type="entry name" value="MTRF1L RELEASE FACTOR GLUTAMINE METHYLTRANSFERASE"/>
    <property type="match status" value="1"/>
</dbReference>
<keyword evidence="6" id="KW-0175">Coiled coil</keyword>
<dbReference type="GO" id="GO:0003676">
    <property type="term" value="F:nucleic acid binding"/>
    <property type="evidence" value="ECO:0007669"/>
    <property type="project" value="InterPro"/>
</dbReference>
<keyword evidence="10" id="KW-1185">Reference proteome</keyword>
<organism evidence="9 10">
    <name type="scientific">Hoylesella loescheii DSM 19665 = JCM 12249 = ATCC 15930</name>
    <dbReference type="NCBI Taxonomy" id="1122985"/>
    <lineage>
        <taxon>Bacteria</taxon>
        <taxon>Pseudomonadati</taxon>
        <taxon>Bacteroidota</taxon>
        <taxon>Bacteroidia</taxon>
        <taxon>Bacteroidales</taxon>
        <taxon>Prevotellaceae</taxon>
        <taxon>Hoylesella</taxon>
    </lineage>
</organism>
<evidence type="ECO:0000256" key="4">
    <source>
        <dbReference type="ARBA" id="ARBA00022691"/>
    </source>
</evidence>
<dbReference type="InterPro" id="IPR019874">
    <property type="entry name" value="RF_methyltr_PrmC"/>
</dbReference>
<dbReference type="InterPro" id="IPR040758">
    <property type="entry name" value="PrmC_N"/>
</dbReference>
<evidence type="ECO:0000313" key="9">
    <source>
        <dbReference type="EMBL" id="KDR51367.1"/>
    </source>
</evidence>
<dbReference type="SUPFAM" id="SSF53335">
    <property type="entry name" value="S-adenosyl-L-methionine-dependent methyltransferases"/>
    <property type="match status" value="1"/>
</dbReference>
<dbReference type="RefSeq" id="WP_018966852.1">
    <property type="nucleotide sequence ID" value="NZ_KB899212.1"/>
</dbReference>
<comment type="caution">
    <text evidence="9">The sequence shown here is derived from an EMBL/GenBank/DDBJ whole genome shotgun (WGS) entry which is preliminary data.</text>
</comment>
<dbReference type="InterPro" id="IPR002052">
    <property type="entry name" value="DNA_methylase_N6_adenine_CS"/>
</dbReference>
<dbReference type="HOGENOM" id="CLU_018398_3_2_10"/>
<dbReference type="Gene3D" id="3.40.50.150">
    <property type="entry name" value="Vaccinia Virus protein VP39"/>
    <property type="match status" value="1"/>
</dbReference>
<sequence length="286" mass="31860">MTYPELWRRLLPLYDEGEAKAIVRMVLDVGFGLSLADVYADKVTQLSQDDARLLHKMMDKLVQGVPVQYVLGCAEFAGRTFEVGQGVLIPRPETEELCAWIVQVCKDRATTGTPPTLLDIGTGSGCIATTLALDLPTWRVSAIDISQKALDIATRNAQKLDAEVQFALQDALCMPPDTNLWDVIVSNPPYIMQCEALQMESNVLQNEPHSALFVPNEEPLLFYESIARYALHALKSGGKLFFEINPLCHDAMQRMLIDMGWQAIETRNDAFGKQRMMSATRPKGVK</sequence>
<feature type="domain" description="Release factor glutamine methyltransferase N-terminal" evidence="8">
    <location>
        <begin position="16"/>
        <end position="72"/>
    </location>
</feature>
<evidence type="ECO:0000256" key="1">
    <source>
        <dbReference type="ARBA" id="ARBA00012771"/>
    </source>
</evidence>
<evidence type="ECO:0000313" key="10">
    <source>
        <dbReference type="Proteomes" id="UP000027442"/>
    </source>
</evidence>
<comment type="catalytic activity">
    <reaction evidence="5">
        <text>L-glutaminyl-[peptide chain release factor] + S-adenosyl-L-methionine = N(5)-methyl-L-glutaminyl-[peptide chain release factor] + S-adenosyl-L-homocysteine + H(+)</text>
        <dbReference type="Rhea" id="RHEA:42896"/>
        <dbReference type="Rhea" id="RHEA-COMP:10271"/>
        <dbReference type="Rhea" id="RHEA-COMP:10272"/>
        <dbReference type="ChEBI" id="CHEBI:15378"/>
        <dbReference type="ChEBI" id="CHEBI:30011"/>
        <dbReference type="ChEBI" id="CHEBI:57856"/>
        <dbReference type="ChEBI" id="CHEBI:59789"/>
        <dbReference type="ChEBI" id="CHEBI:61891"/>
        <dbReference type="EC" id="2.1.1.297"/>
    </reaction>
</comment>
<dbReference type="eggNOG" id="COG2890">
    <property type="taxonomic scope" value="Bacteria"/>
</dbReference>
<keyword evidence="4" id="KW-0949">S-adenosyl-L-methionine</keyword>
<dbReference type="InterPro" id="IPR007848">
    <property type="entry name" value="Small_mtfrase_dom"/>
</dbReference>
<dbReference type="Gene3D" id="1.10.8.10">
    <property type="entry name" value="DNA helicase RuvA subunit, C-terminal domain"/>
    <property type="match status" value="1"/>
</dbReference>
<accession>A0A069QFA2</accession>
<feature type="domain" description="Methyltransferase small" evidence="7">
    <location>
        <begin position="116"/>
        <end position="195"/>
    </location>
</feature>
<dbReference type="EC" id="2.1.1.297" evidence="1"/>
<dbReference type="Proteomes" id="UP000027442">
    <property type="component" value="Unassembled WGS sequence"/>
</dbReference>
<dbReference type="PANTHER" id="PTHR18895">
    <property type="entry name" value="HEMK METHYLTRANSFERASE"/>
    <property type="match status" value="1"/>
</dbReference>
<evidence type="ECO:0000256" key="3">
    <source>
        <dbReference type="ARBA" id="ARBA00022679"/>
    </source>
</evidence>
<dbReference type="InterPro" id="IPR004556">
    <property type="entry name" value="HemK-like"/>
</dbReference>
<gene>
    <name evidence="9" type="ORF">HMPREF1991_02592</name>
</gene>
<dbReference type="CDD" id="cd02440">
    <property type="entry name" value="AdoMet_MTases"/>
    <property type="match status" value="1"/>
</dbReference>
<protein>
    <recommendedName>
        <fullName evidence="1">peptide chain release factor N(5)-glutamine methyltransferase</fullName>
        <ecNumber evidence="1">2.1.1.297</ecNumber>
    </recommendedName>
</protein>
<dbReference type="EMBL" id="JNGW01000112">
    <property type="protein sequence ID" value="KDR51367.1"/>
    <property type="molecule type" value="Genomic_DNA"/>
</dbReference>
<dbReference type="PATRIC" id="fig|1122985.7.peg.2681"/>
<dbReference type="GO" id="GO:0102559">
    <property type="term" value="F:peptide chain release factor N(5)-glutamine methyltransferase activity"/>
    <property type="evidence" value="ECO:0007669"/>
    <property type="project" value="UniProtKB-EC"/>
</dbReference>
<dbReference type="AlphaFoldDB" id="A0A069QFA2"/>
<dbReference type="Pfam" id="PF17827">
    <property type="entry name" value="PrmC_N"/>
    <property type="match status" value="1"/>
</dbReference>
<dbReference type="InterPro" id="IPR050320">
    <property type="entry name" value="N5-glutamine_MTase"/>
</dbReference>
<evidence type="ECO:0000256" key="5">
    <source>
        <dbReference type="ARBA" id="ARBA00048391"/>
    </source>
</evidence>
<keyword evidence="2 9" id="KW-0489">Methyltransferase</keyword>
<dbReference type="InterPro" id="IPR029063">
    <property type="entry name" value="SAM-dependent_MTases_sf"/>
</dbReference>
<dbReference type="Pfam" id="PF05175">
    <property type="entry name" value="MTS"/>
    <property type="match status" value="1"/>
</dbReference>
<evidence type="ECO:0000259" key="8">
    <source>
        <dbReference type="Pfam" id="PF17827"/>
    </source>
</evidence>
<dbReference type="NCBIfam" id="TIGR00536">
    <property type="entry name" value="hemK_fam"/>
    <property type="match status" value="1"/>
</dbReference>
<name>A0A069QFA2_HOYLO</name>
<keyword evidence="3 9" id="KW-0808">Transferase</keyword>
<proteinExistence type="predicted"/>
<dbReference type="NCBIfam" id="TIGR03534">
    <property type="entry name" value="RF_mod_PrmC"/>
    <property type="match status" value="1"/>
</dbReference>
<evidence type="ECO:0000256" key="6">
    <source>
        <dbReference type="SAM" id="Coils"/>
    </source>
</evidence>